<evidence type="ECO:0000256" key="6">
    <source>
        <dbReference type="ARBA" id="ARBA00023136"/>
    </source>
</evidence>
<dbReference type="CDD" id="cd06261">
    <property type="entry name" value="TM_PBP2"/>
    <property type="match status" value="1"/>
</dbReference>
<evidence type="ECO:0000256" key="4">
    <source>
        <dbReference type="ARBA" id="ARBA00022692"/>
    </source>
</evidence>
<keyword evidence="10" id="KW-1185">Reference proteome</keyword>
<protein>
    <submittedName>
        <fullName evidence="9">Carbohydrate ABC transporter permease</fullName>
    </submittedName>
</protein>
<feature type="transmembrane region" description="Helical" evidence="7">
    <location>
        <begin position="113"/>
        <end position="137"/>
    </location>
</feature>
<comment type="caution">
    <text evidence="9">The sequence shown here is derived from an EMBL/GenBank/DDBJ whole genome shotgun (WGS) entry which is preliminary data.</text>
</comment>
<evidence type="ECO:0000256" key="1">
    <source>
        <dbReference type="ARBA" id="ARBA00004651"/>
    </source>
</evidence>
<keyword evidence="4 7" id="KW-0812">Transmembrane</keyword>
<keyword evidence="6 7" id="KW-0472">Membrane</keyword>
<dbReference type="Gene3D" id="1.10.3720.10">
    <property type="entry name" value="MetI-like"/>
    <property type="match status" value="1"/>
</dbReference>
<organism evidence="9 10">
    <name type="scientific">Psychromarinibacter halotolerans</name>
    <dbReference type="NCBI Taxonomy" id="1775175"/>
    <lineage>
        <taxon>Bacteria</taxon>
        <taxon>Pseudomonadati</taxon>
        <taxon>Pseudomonadota</taxon>
        <taxon>Alphaproteobacteria</taxon>
        <taxon>Rhodobacterales</taxon>
        <taxon>Paracoccaceae</taxon>
        <taxon>Psychromarinibacter</taxon>
    </lineage>
</organism>
<feature type="transmembrane region" description="Helical" evidence="7">
    <location>
        <begin position="246"/>
        <end position="267"/>
    </location>
</feature>
<proteinExistence type="inferred from homology"/>
<evidence type="ECO:0000259" key="8">
    <source>
        <dbReference type="PROSITE" id="PS50928"/>
    </source>
</evidence>
<dbReference type="PROSITE" id="PS50928">
    <property type="entry name" value="ABC_TM1"/>
    <property type="match status" value="1"/>
</dbReference>
<dbReference type="InterPro" id="IPR050901">
    <property type="entry name" value="BP-dep_ABC_trans_perm"/>
</dbReference>
<feature type="transmembrane region" description="Helical" evidence="7">
    <location>
        <begin position="74"/>
        <end position="101"/>
    </location>
</feature>
<feature type="transmembrane region" description="Helical" evidence="7">
    <location>
        <begin position="14"/>
        <end position="35"/>
    </location>
</feature>
<dbReference type="EMBL" id="JBHRTB010000010">
    <property type="protein sequence ID" value="MFC3142222.1"/>
    <property type="molecule type" value="Genomic_DNA"/>
</dbReference>
<dbReference type="InterPro" id="IPR000515">
    <property type="entry name" value="MetI-like"/>
</dbReference>
<dbReference type="PANTHER" id="PTHR32243:SF18">
    <property type="entry name" value="INNER MEMBRANE ABC TRANSPORTER PERMEASE PROTEIN YCJP"/>
    <property type="match status" value="1"/>
</dbReference>
<dbReference type="Pfam" id="PF00528">
    <property type="entry name" value="BPD_transp_1"/>
    <property type="match status" value="1"/>
</dbReference>
<dbReference type="RefSeq" id="WP_275634118.1">
    <property type="nucleotide sequence ID" value="NZ_JARGYD010000007.1"/>
</dbReference>
<comment type="subcellular location">
    <subcellularLocation>
        <location evidence="1 7">Cell membrane</location>
        <topology evidence="1 7">Multi-pass membrane protein</topology>
    </subcellularLocation>
</comment>
<evidence type="ECO:0000256" key="2">
    <source>
        <dbReference type="ARBA" id="ARBA00022448"/>
    </source>
</evidence>
<name>A0ABV7GR18_9RHOB</name>
<dbReference type="SUPFAM" id="SSF161098">
    <property type="entry name" value="MetI-like"/>
    <property type="match status" value="1"/>
</dbReference>
<evidence type="ECO:0000256" key="7">
    <source>
        <dbReference type="RuleBase" id="RU363032"/>
    </source>
</evidence>
<dbReference type="Proteomes" id="UP001595632">
    <property type="component" value="Unassembled WGS sequence"/>
</dbReference>
<keyword evidence="2 7" id="KW-0813">Transport</keyword>
<gene>
    <name evidence="9" type="ORF">ACFOGP_05850</name>
</gene>
<keyword evidence="3" id="KW-1003">Cell membrane</keyword>
<evidence type="ECO:0000256" key="3">
    <source>
        <dbReference type="ARBA" id="ARBA00022475"/>
    </source>
</evidence>
<dbReference type="PANTHER" id="PTHR32243">
    <property type="entry name" value="MALTOSE TRANSPORT SYSTEM PERMEASE-RELATED"/>
    <property type="match status" value="1"/>
</dbReference>
<reference evidence="10" key="1">
    <citation type="journal article" date="2019" name="Int. J. Syst. Evol. Microbiol.">
        <title>The Global Catalogue of Microorganisms (GCM) 10K type strain sequencing project: providing services to taxonomists for standard genome sequencing and annotation.</title>
        <authorList>
            <consortium name="The Broad Institute Genomics Platform"/>
            <consortium name="The Broad Institute Genome Sequencing Center for Infectious Disease"/>
            <person name="Wu L."/>
            <person name="Ma J."/>
        </authorList>
    </citation>
    <scope>NUCLEOTIDE SEQUENCE [LARGE SCALE GENOMIC DNA]</scope>
    <source>
        <strain evidence="10">KCTC 52366</strain>
    </source>
</reference>
<feature type="transmembrane region" description="Helical" evidence="7">
    <location>
        <begin position="191"/>
        <end position="212"/>
    </location>
</feature>
<dbReference type="InterPro" id="IPR035906">
    <property type="entry name" value="MetI-like_sf"/>
</dbReference>
<evidence type="ECO:0000256" key="5">
    <source>
        <dbReference type="ARBA" id="ARBA00022989"/>
    </source>
</evidence>
<evidence type="ECO:0000313" key="9">
    <source>
        <dbReference type="EMBL" id="MFC3142222.1"/>
    </source>
</evidence>
<accession>A0ABV7GR18</accession>
<feature type="domain" description="ABC transmembrane type-1" evidence="8">
    <location>
        <begin position="75"/>
        <end position="267"/>
    </location>
</feature>
<comment type="similarity">
    <text evidence="7">Belongs to the binding-protein-dependent transport system permease family.</text>
</comment>
<feature type="transmembrane region" description="Helical" evidence="7">
    <location>
        <begin position="143"/>
        <end position="162"/>
    </location>
</feature>
<sequence length="282" mass="31084">MAAKTVDPMVRRSFLMWLALAPLLICNLFPFAVMISTALTPEQDIYAQGTQWIPETFTWRNFVDMWETVGFGGALVNSLIVGFITTVMTILVAVPAAYAMARRPFKGMQAFRIFLLITQMFSPVVLVIGLFTLIVGLGLLDSLVALSVLYCCFHIAVAIWMLQSYFASIPIELEHASWLEGASKAYTLRKVFLPLAAPAMAVVALFTFIGAWNEYALALALIRSSETYTLPLKIAALTGGRYQIEWHHVMAATFVATIPVSIIFIWLQRHLIAGLSGGAVKG</sequence>
<evidence type="ECO:0000313" key="10">
    <source>
        <dbReference type="Proteomes" id="UP001595632"/>
    </source>
</evidence>
<keyword evidence="5 7" id="KW-1133">Transmembrane helix</keyword>